<evidence type="ECO:0000256" key="1">
    <source>
        <dbReference type="SAM" id="Phobius"/>
    </source>
</evidence>
<dbReference type="GeneID" id="26625139"/>
<dbReference type="OrthoDB" id="40180at10239"/>
<evidence type="ECO:0000313" key="3">
    <source>
        <dbReference type="Proteomes" id="UP000202152"/>
    </source>
</evidence>
<dbReference type="EMBL" id="KP282674">
    <property type="protein sequence ID" value="ALG96861.1"/>
    <property type="molecule type" value="Genomic_DNA"/>
</dbReference>
<sequence length="52" mass="6333">MQIAHKILEKVEDFLRTVIVKYWYIDATVTVFAFIILLIIQRIREKKMHNNE</sequence>
<name>A0A0N9PCR6_9VIRU</name>
<proteinExistence type="predicted"/>
<keyword evidence="1" id="KW-0812">Transmembrane</keyword>
<dbReference type="RefSeq" id="YP_009197938.1">
    <property type="nucleotide sequence ID" value="NC_028787.1"/>
</dbReference>
<dbReference type="KEGG" id="vg:26625139"/>
<organism evidence="2 3">
    <name type="scientific">Acidianus bottle-shaped virus 3 strain ABV3</name>
    <dbReference type="NCBI Taxonomy" id="1732174"/>
    <lineage>
        <taxon>Viruses</taxon>
        <taxon>Viruses incertae sedis</taxon>
        <taxon>Ampullaviridae</taxon>
        <taxon>Bottigliavirus</taxon>
        <taxon>Bottigliavirus krisuvikense</taxon>
        <taxon>Bottigliavirus ABV3</taxon>
    </lineage>
</organism>
<keyword evidence="1" id="KW-0472">Membrane</keyword>
<protein>
    <submittedName>
        <fullName evidence="2">Uncharacterized protein</fullName>
    </submittedName>
</protein>
<accession>A0A0N9PCR6</accession>
<keyword evidence="1" id="KW-1133">Transmembrane helix</keyword>
<keyword evidence="3" id="KW-1185">Reference proteome</keyword>
<evidence type="ECO:0000313" key="2">
    <source>
        <dbReference type="EMBL" id="ALG96861.1"/>
    </source>
</evidence>
<dbReference type="Proteomes" id="UP000202152">
    <property type="component" value="Segment"/>
</dbReference>
<reference evidence="2 3" key="1">
    <citation type="journal article" date="2015" name="Environ. Microbiol.">
        <title>Novel viral genomes identified from six metagenomes reveal wide distribution of archaeal viruses and high viral diversity in terrestrial hot springs.</title>
        <authorList>
            <person name="Gudbergsdottir S.R."/>
            <person name="Menzel P."/>
            <person name="Krogh A."/>
            <person name="Young M."/>
            <person name="Peng X."/>
        </authorList>
    </citation>
    <scope>NUCLEOTIDE SEQUENCE [LARGE SCALE GENOMIC DNA]</scope>
    <source>
        <strain evidence="2 3">ABV3</strain>
    </source>
</reference>
<feature type="transmembrane region" description="Helical" evidence="1">
    <location>
        <begin position="22"/>
        <end position="40"/>
    </location>
</feature>